<evidence type="ECO:0000313" key="2">
    <source>
        <dbReference type="EMBL" id="PXF32510.1"/>
    </source>
</evidence>
<evidence type="ECO:0000259" key="1">
    <source>
        <dbReference type="Pfam" id="PF13681"/>
    </source>
</evidence>
<name>A0ABX5M3G5_9GAMM</name>
<reference evidence="2 3" key="1">
    <citation type="submission" date="2015-03" db="EMBL/GenBank/DDBJ databases">
        <authorList>
            <person name="Krishnan R."/>
            <person name="Midha S."/>
            <person name="Patil P.B."/>
            <person name="Rameshkumar N."/>
        </authorList>
    </citation>
    <scope>NUCLEOTIDE SEQUENCE [LARGE SCALE GENOMIC DNA]</scope>
    <source>
        <strain evidence="2 3">L1E11</strain>
    </source>
</reference>
<protein>
    <recommendedName>
        <fullName evidence="1">PilX/PilW C-terminal domain-containing protein</fullName>
    </recommendedName>
</protein>
<dbReference type="EMBL" id="LAPT01000016">
    <property type="protein sequence ID" value="PXF32510.1"/>
    <property type="molecule type" value="Genomic_DNA"/>
</dbReference>
<comment type="caution">
    <text evidence="2">The sequence shown here is derived from an EMBL/GenBank/DDBJ whole genome shotgun (WGS) entry which is preliminary data.</text>
</comment>
<proteinExistence type="predicted"/>
<dbReference type="InterPro" id="IPR025205">
    <property type="entry name" value="PilX/PilW_C"/>
</dbReference>
<keyword evidence="3" id="KW-1185">Reference proteome</keyword>
<evidence type="ECO:0000313" key="3">
    <source>
        <dbReference type="Proteomes" id="UP000248090"/>
    </source>
</evidence>
<organism evidence="2 3">
    <name type="scientific">Pokkaliibacter plantistimulans</name>
    <dbReference type="NCBI Taxonomy" id="1635171"/>
    <lineage>
        <taxon>Bacteria</taxon>
        <taxon>Pseudomonadati</taxon>
        <taxon>Pseudomonadota</taxon>
        <taxon>Gammaproteobacteria</taxon>
        <taxon>Oceanospirillales</taxon>
        <taxon>Balneatrichaceae</taxon>
        <taxon>Pokkaliibacter</taxon>
    </lineage>
</organism>
<accession>A0ABX5M3G5</accession>
<sequence length="170" mass="19182">MMALLMVIGISAYRMTNLTQKMETNAEDTQLAGILAESSLQEAESYISTDNAILTTKLNHGKYNVSDSDTPKWKVVTGTQSGNQNVWETADAVLTYSQSVQDIDNRLRTTPVYIIEELPEPEQFKIENSQVEGHGLRERMELYRITAKGTGPSQELDRYLQSNYTRIVTK</sequence>
<dbReference type="Pfam" id="PF13681">
    <property type="entry name" value="PilX"/>
    <property type="match status" value="1"/>
</dbReference>
<gene>
    <name evidence="2" type="ORF">WH50_04050</name>
</gene>
<dbReference type="Proteomes" id="UP000248090">
    <property type="component" value="Unassembled WGS sequence"/>
</dbReference>
<feature type="domain" description="PilX/PilW C-terminal" evidence="1">
    <location>
        <begin position="78"/>
        <end position="166"/>
    </location>
</feature>